<sequence>MMDCNPSEISEPSLSGMKDSIRDSVVHSIPAEASGGSSSVIDVSQQTFPQFSRLPTELRLKIWHHALPKTLGPAFFHFHQSLRELKGITCSSTSSRLDSLEQDNNSDNSDITVPSRPEKLDIPMHTPVMALVNRESHQAVMDWAKKQKPPIRQVVGQGLVRRFDPQYDALFIARWQERLFSFNNPGTPPFEPEWTKSRPEFRVPRLAVHERSMLSVGNGDFQLLNFHEGGVLYIICASEPPAKKDCREIGRSFGGVFIWNADEGRFNFESDGSMRLKGYMQFQDYSVFSDYAPDRLTYWERLKAVLDLLVQRLILAGSRADGYEVRPVELGDKAEYCQVQG</sequence>
<feature type="domain" description="2EXR" evidence="2">
    <location>
        <begin position="48"/>
        <end position="170"/>
    </location>
</feature>
<organism evidence="3 4">
    <name type="scientific">Myriangium duriaei CBS 260.36</name>
    <dbReference type="NCBI Taxonomy" id="1168546"/>
    <lineage>
        <taxon>Eukaryota</taxon>
        <taxon>Fungi</taxon>
        <taxon>Dikarya</taxon>
        <taxon>Ascomycota</taxon>
        <taxon>Pezizomycotina</taxon>
        <taxon>Dothideomycetes</taxon>
        <taxon>Dothideomycetidae</taxon>
        <taxon>Myriangiales</taxon>
        <taxon>Myriangiaceae</taxon>
        <taxon>Myriangium</taxon>
    </lineage>
</organism>
<name>A0A9P4MI44_9PEZI</name>
<evidence type="ECO:0000313" key="4">
    <source>
        <dbReference type="Proteomes" id="UP000799439"/>
    </source>
</evidence>
<dbReference type="PANTHER" id="PTHR35910:SF6">
    <property type="entry name" value="2EXR DOMAIN-CONTAINING PROTEIN"/>
    <property type="match status" value="1"/>
</dbReference>
<dbReference type="AlphaFoldDB" id="A0A9P4MI44"/>
<feature type="region of interest" description="Disordered" evidence="1">
    <location>
        <begin position="96"/>
        <end position="119"/>
    </location>
</feature>
<evidence type="ECO:0000259" key="2">
    <source>
        <dbReference type="Pfam" id="PF20150"/>
    </source>
</evidence>
<evidence type="ECO:0000313" key="3">
    <source>
        <dbReference type="EMBL" id="KAF2148496.1"/>
    </source>
</evidence>
<dbReference type="OrthoDB" id="3473305at2759"/>
<comment type="caution">
    <text evidence="3">The sequence shown here is derived from an EMBL/GenBank/DDBJ whole genome shotgun (WGS) entry which is preliminary data.</text>
</comment>
<dbReference type="EMBL" id="ML996093">
    <property type="protein sequence ID" value="KAF2148496.1"/>
    <property type="molecule type" value="Genomic_DNA"/>
</dbReference>
<dbReference type="PANTHER" id="PTHR35910">
    <property type="entry name" value="2EXR DOMAIN-CONTAINING PROTEIN"/>
    <property type="match status" value="1"/>
</dbReference>
<dbReference type="Proteomes" id="UP000799439">
    <property type="component" value="Unassembled WGS sequence"/>
</dbReference>
<feature type="compositionally biased region" description="Polar residues" evidence="1">
    <location>
        <begin position="96"/>
        <end position="112"/>
    </location>
</feature>
<gene>
    <name evidence="3" type="ORF">K461DRAFT_297908</name>
</gene>
<protein>
    <recommendedName>
        <fullName evidence="2">2EXR domain-containing protein</fullName>
    </recommendedName>
</protein>
<proteinExistence type="predicted"/>
<reference evidence="3" key="1">
    <citation type="journal article" date="2020" name="Stud. Mycol.">
        <title>101 Dothideomycetes genomes: a test case for predicting lifestyles and emergence of pathogens.</title>
        <authorList>
            <person name="Haridas S."/>
            <person name="Albert R."/>
            <person name="Binder M."/>
            <person name="Bloem J."/>
            <person name="Labutti K."/>
            <person name="Salamov A."/>
            <person name="Andreopoulos B."/>
            <person name="Baker S."/>
            <person name="Barry K."/>
            <person name="Bills G."/>
            <person name="Bluhm B."/>
            <person name="Cannon C."/>
            <person name="Castanera R."/>
            <person name="Culley D."/>
            <person name="Daum C."/>
            <person name="Ezra D."/>
            <person name="Gonzalez J."/>
            <person name="Henrissat B."/>
            <person name="Kuo A."/>
            <person name="Liang C."/>
            <person name="Lipzen A."/>
            <person name="Lutzoni F."/>
            <person name="Magnuson J."/>
            <person name="Mondo S."/>
            <person name="Nolan M."/>
            <person name="Ohm R."/>
            <person name="Pangilinan J."/>
            <person name="Park H.-J."/>
            <person name="Ramirez L."/>
            <person name="Alfaro M."/>
            <person name="Sun H."/>
            <person name="Tritt A."/>
            <person name="Yoshinaga Y."/>
            <person name="Zwiers L.-H."/>
            <person name="Turgeon B."/>
            <person name="Goodwin S."/>
            <person name="Spatafora J."/>
            <person name="Crous P."/>
            <person name="Grigoriev I."/>
        </authorList>
    </citation>
    <scope>NUCLEOTIDE SEQUENCE</scope>
    <source>
        <strain evidence="3">CBS 260.36</strain>
    </source>
</reference>
<evidence type="ECO:0000256" key="1">
    <source>
        <dbReference type="SAM" id="MobiDB-lite"/>
    </source>
</evidence>
<dbReference type="Pfam" id="PF20150">
    <property type="entry name" value="2EXR"/>
    <property type="match status" value="1"/>
</dbReference>
<accession>A0A9P4MI44</accession>
<dbReference type="InterPro" id="IPR045518">
    <property type="entry name" value="2EXR"/>
</dbReference>
<keyword evidence="4" id="KW-1185">Reference proteome</keyword>